<feature type="transmembrane region" description="Helical" evidence="7">
    <location>
        <begin position="84"/>
        <end position="103"/>
    </location>
</feature>
<dbReference type="Pfam" id="PF01529">
    <property type="entry name" value="DHHC"/>
    <property type="match status" value="1"/>
</dbReference>
<evidence type="ECO:0000313" key="11">
    <source>
        <dbReference type="Proteomes" id="UP001549921"/>
    </source>
</evidence>
<sequence length="387" mass="43911">MTSFSFRYLNKDIFLYFCLSVYKQMHKCCSLDQVHRPQRRINGLQLPLNYQQVIGWMVFVTTGLINFVILVRIQFDKLKIASQIIFIILYVSHTVSHLTASLIDPSEEELRKLEINTVPEFDRNIHAHVIENGRCHLCNIFTSSKKTKHCSLCNKCVDRFDHHCKWLNSCVGRRNYGAFIASVVTALLLALATSSLCLADIVLFLTNPEQLSPDAQDIINCNKNQTNADLDVKYCKNSVTFLLFLIIFGVSALAIGCALLHLFCFHVYISMLGVSTYEYILRSGTPPSVMPQFIKKCPCCTLKLSRKTYILSKSKTNKQKPVTTEEGPSEVKGESTSAIRRKLNSSPANSDTNVTNLISIIVNNELEKARKIFMNDKNKIHPQEENS</sequence>
<comment type="domain">
    <text evidence="7">The DHHC domain is required for palmitoyltransferase activity.</text>
</comment>
<evidence type="ECO:0000256" key="7">
    <source>
        <dbReference type="RuleBase" id="RU079119"/>
    </source>
</evidence>
<feature type="transmembrane region" description="Helical" evidence="7">
    <location>
        <begin position="176"/>
        <end position="205"/>
    </location>
</feature>
<gene>
    <name evidence="10" type="ORF">ABMA28_014305</name>
</gene>
<feature type="transmembrane region" description="Helical" evidence="7">
    <location>
        <begin position="241"/>
        <end position="269"/>
    </location>
</feature>
<dbReference type="GO" id="GO:0019706">
    <property type="term" value="F:protein-cysteine S-palmitoyltransferase activity"/>
    <property type="evidence" value="ECO:0007669"/>
    <property type="project" value="UniProtKB-EC"/>
</dbReference>
<feature type="region of interest" description="Disordered" evidence="8">
    <location>
        <begin position="315"/>
        <end position="350"/>
    </location>
</feature>
<comment type="similarity">
    <text evidence="7">Belongs to the DHHC palmitoyltransferase family.</text>
</comment>
<organism evidence="10 11">
    <name type="scientific">Loxostege sticticalis</name>
    <name type="common">Beet webworm moth</name>
    <dbReference type="NCBI Taxonomy" id="481309"/>
    <lineage>
        <taxon>Eukaryota</taxon>
        <taxon>Metazoa</taxon>
        <taxon>Ecdysozoa</taxon>
        <taxon>Arthropoda</taxon>
        <taxon>Hexapoda</taxon>
        <taxon>Insecta</taxon>
        <taxon>Pterygota</taxon>
        <taxon>Neoptera</taxon>
        <taxon>Endopterygota</taxon>
        <taxon>Lepidoptera</taxon>
        <taxon>Glossata</taxon>
        <taxon>Ditrysia</taxon>
        <taxon>Pyraloidea</taxon>
        <taxon>Crambidae</taxon>
        <taxon>Pyraustinae</taxon>
        <taxon>Loxostege</taxon>
    </lineage>
</organism>
<feature type="compositionally biased region" description="Polar residues" evidence="8">
    <location>
        <begin position="334"/>
        <end position="350"/>
    </location>
</feature>
<keyword evidence="5 7" id="KW-0472">Membrane</keyword>
<feature type="domain" description="Palmitoyltransferase DHHC" evidence="9">
    <location>
        <begin position="134"/>
        <end position="280"/>
    </location>
</feature>
<evidence type="ECO:0000256" key="4">
    <source>
        <dbReference type="ARBA" id="ARBA00022989"/>
    </source>
</evidence>
<keyword evidence="3 7" id="KW-0812">Transmembrane</keyword>
<dbReference type="EMBL" id="JBEDNZ010000005">
    <property type="protein sequence ID" value="KAL0842127.1"/>
    <property type="molecule type" value="Genomic_DNA"/>
</dbReference>
<evidence type="ECO:0000256" key="3">
    <source>
        <dbReference type="ARBA" id="ARBA00022692"/>
    </source>
</evidence>
<keyword evidence="2 7" id="KW-0808">Transferase</keyword>
<protein>
    <recommendedName>
        <fullName evidence="7">Palmitoyltransferase</fullName>
        <ecNumber evidence="7">2.3.1.225</ecNumber>
    </recommendedName>
</protein>
<accession>A0ABD0TGI6</accession>
<dbReference type="PANTHER" id="PTHR22883">
    <property type="entry name" value="ZINC FINGER DHHC DOMAIN CONTAINING PROTEIN"/>
    <property type="match status" value="1"/>
</dbReference>
<dbReference type="InterPro" id="IPR001594">
    <property type="entry name" value="Palmitoyltrfase_DHHC"/>
</dbReference>
<dbReference type="EC" id="2.3.1.225" evidence="7"/>
<evidence type="ECO:0000256" key="1">
    <source>
        <dbReference type="ARBA" id="ARBA00004141"/>
    </source>
</evidence>
<keyword evidence="6 7" id="KW-0012">Acyltransferase</keyword>
<dbReference type="PANTHER" id="PTHR22883:SF203">
    <property type="entry name" value="PALMITOYLTRANSFERASE"/>
    <property type="match status" value="1"/>
</dbReference>
<feature type="transmembrane region" description="Helical" evidence="7">
    <location>
        <begin position="53"/>
        <end position="72"/>
    </location>
</feature>
<comment type="subcellular location">
    <subcellularLocation>
        <location evidence="1">Membrane</location>
        <topology evidence="1">Multi-pass membrane protein</topology>
    </subcellularLocation>
</comment>
<dbReference type="AlphaFoldDB" id="A0ABD0TGI6"/>
<evidence type="ECO:0000256" key="6">
    <source>
        <dbReference type="ARBA" id="ARBA00023315"/>
    </source>
</evidence>
<dbReference type="InterPro" id="IPR039859">
    <property type="entry name" value="PFA4/ZDH16/20/ERF2-like"/>
</dbReference>
<dbReference type="GO" id="GO:0016020">
    <property type="term" value="C:membrane"/>
    <property type="evidence" value="ECO:0007669"/>
    <property type="project" value="UniProtKB-SubCell"/>
</dbReference>
<dbReference type="PROSITE" id="PS50216">
    <property type="entry name" value="DHHC"/>
    <property type="match status" value="1"/>
</dbReference>
<name>A0ABD0TGI6_LOXSC</name>
<reference evidence="10 11" key="1">
    <citation type="submission" date="2024-06" db="EMBL/GenBank/DDBJ databases">
        <title>A chromosome-level genome assembly of beet webworm, Loxostege sticticalis.</title>
        <authorList>
            <person name="Zhang Y."/>
        </authorList>
    </citation>
    <scope>NUCLEOTIDE SEQUENCE [LARGE SCALE GENOMIC DNA]</scope>
    <source>
        <strain evidence="10">AQ028</strain>
        <tissue evidence="10">Male pupae</tissue>
    </source>
</reference>
<evidence type="ECO:0000313" key="10">
    <source>
        <dbReference type="EMBL" id="KAL0842127.1"/>
    </source>
</evidence>
<comment type="caution">
    <text evidence="10">The sequence shown here is derived from an EMBL/GenBank/DDBJ whole genome shotgun (WGS) entry which is preliminary data.</text>
</comment>
<comment type="catalytic activity">
    <reaction evidence="7">
        <text>L-cysteinyl-[protein] + hexadecanoyl-CoA = S-hexadecanoyl-L-cysteinyl-[protein] + CoA</text>
        <dbReference type="Rhea" id="RHEA:36683"/>
        <dbReference type="Rhea" id="RHEA-COMP:10131"/>
        <dbReference type="Rhea" id="RHEA-COMP:11032"/>
        <dbReference type="ChEBI" id="CHEBI:29950"/>
        <dbReference type="ChEBI" id="CHEBI:57287"/>
        <dbReference type="ChEBI" id="CHEBI:57379"/>
        <dbReference type="ChEBI" id="CHEBI:74151"/>
        <dbReference type="EC" id="2.3.1.225"/>
    </reaction>
</comment>
<keyword evidence="4 7" id="KW-1133">Transmembrane helix</keyword>
<evidence type="ECO:0000256" key="2">
    <source>
        <dbReference type="ARBA" id="ARBA00022679"/>
    </source>
</evidence>
<evidence type="ECO:0000259" key="9">
    <source>
        <dbReference type="Pfam" id="PF01529"/>
    </source>
</evidence>
<evidence type="ECO:0000256" key="8">
    <source>
        <dbReference type="SAM" id="MobiDB-lite"/>
    </source>
</evidence>
<proteinExistence type="inferred from homology"/>
<evidence type="ECO:0000256" key="5">
    <source>
        <dbReference type="ARBA" id="ARBA00023136"/>
    </source>
</evidence>
<dbReference type="Proteomes" id="UP001549921">
    <property type="component" value="Unassembled WGS sequence"/>
</dbReference>